<dbReference type="EMBL" id="JASPKZ010008557">
    <property type="protein sequence ID" value="KAJ9579266.1"/>
    <property type="molecule type" value="Genomic_DNA"/>
</dbReference>
<protein>
    <submittedName>
        <fullName evidence="1">Uncharacterized protein</fullName>
    </submittedName>
</protein>
<proteinExistence type="predicted"/>
<reference evidence="1" key="2">
    <citation type="submission" date="2023-05" db="EMBL/GenBank/DDBJ databases">
        <authorList>
            <person name="Fouks B."/>
        </authorList>
    </citation>
    <scope>NUCLEOTIDE SEQUENCE</scope>
    <source>
        <strain evidence="1">Stay&amp;Tobe</strain>
        <tissue evidence="1">Testes</tissue>
    </source>
</reference>
<organism evidence="1 2">
    <name type="scientific">Diploptera punctata</name>
    <name type="common">Pacific beetle cockroach</name>
    <dbReference type="NCBI Taxonomy" id="6984"/>
    <lineage>
        <taxon>Eukaryota</taxon>
        <taxon>Metazoa</taxon>
        <taxon>Ecdysozoa</taxon>
        <taxon>Arthropoda</taxon>
        <taxon>Hexapoda</taxon>
        <taxon>Insecta</taxon>
        <taxon>Pterygota</taxon>
        <taxon>Neoptera</taxon>
        <taxon>Polyneoptera</taxon>
        <taxon>Dictyoptera</taxon>
        <taxon>Blattodea</taxon>
        <taxon>Blaberoidea</taxon>
        <taxon>Blaberidae</taxon>
        <taxon>Diplopterinae</taxon>
        <taxon>Diploptera</taxon>
    </lineage>
</organism>
<feature type="non-terminal residue" evidence="1">
    <location>
        <position position="1"/>
    </location>
</feature>
<evidence type="ECO:0000313" key="2">
    <source>
        <dbReference type="Proteomes" id="UP001233999"/>
    </source>
</evidence>
<evidence type="ECO:0000313" key="1">
    <source>
        <dbReference type="EMBL" id="KAJ9579266.1"/>
    </source>
</evidence>
<sequence>QSYNNKVLKKCTIPSETQYILQKIKLMAVMFVTPSLSDRRKYTCSRESVAKRTYVATSERSVSRSTK</sequence>
<gene>
    <name evidence="1" type="ORF">L9F63_024627</name>
</gene>
<feature type="non-terminal residue" evidence="1">
    <location>
        <position position="67"/>
    </location>
</feature>
<comment type="caution">
    <text evidence="1">The sequence shown here is derived from an EMBL/GenBank/DDBJ whole genome shotgun (WGS) entry which is preliminary data.</text>
</comment>
<dbReference type="AlphaFoldDB" id="A0AAD8E734"/>
<keyword evidence="2" id="KW-1185">Reference proteome</keyword>
<dbReference type="Proteomes" id="UP001233999">
    <property type="component" value="Unassembled WGS sequence"/>
</dbReference>
<reference evidence="1" key="1">
    <citation type="journal article" date="2023" name="IScience">
        <title>Live-bearing cockroach genome reveals convergent evolutionary mechanisms linked to viviparity in insects and beyond.</title>
        <authorList>
            <person name="Fouks B."/>
            <person name="Harrison M.C."/>
            <person name="Mikhailova A.A."/>
            <person name="Marchal E."/>
            <person name="English S."/>
            <person name="Carruthers M."/>
            <person name="Jennings E.C."/>
            <person name="Chiamaka E.L."/>
            <person name="Frigard R.A."/>
            <person name="Pippel M."/>
            <person name="Attardo G.M."/>
            <person name="Benoit J.B."/>
            <person name="Bornberg-Bauer E."/>
            <person name="Tobe S.S."/>
        </authorList>
    </citation>
    <scope>NUCLEOTIDE SEQUENCE</scope>
    <source>
        <strain evidence="1">Stay&amp;Tobe</strain>
    </source>
</reference>
<name>A0AAD8E734_DIPPU</name>
<accession>A0AAD8E734</accession>